<dbReference type="InterPro" id="IPR037157">
    <property type="entry name" value="Acetyltransf_C_sf"/>
</dbReference>
<dbReference type="InterPro" id="IPR011004">
    <property type="entry name" value="Trimer_LpxA-like_sf"/>
</dbReference>
<dbReference type="SUPFAM" id="SSF51161">
    <property type="entry name" value="Trimeric LpxA-like enzymes"/>
    <property type="match status" value="1"/>
</dbReference>
<accession>A0A1W6MZP5</accession>
<feature type="region of interest" description="Disordered" evidence="6">
    <location>
        <begin position="257"/>
        <end position="276"/>
    </location>
</feature>
<dbReference type="EMBL" id="CP019948">
    <property type="protein sequence ID" value="ARN83062.1"/>
    <property type="molecule type" value="Genomic_DNA"/>
</dbReference>
<dbReference type="InterPro" id="IPR010137">
    <property type="entry name" value="Lipid_A_LpxA"/>
</dbReference>
<dbReference type="PANTHER" id="PTHR43480">
    <property type="entry name" value="ACYL-[ACYL-CARRIER-PROTEIN]--UDP-N-ACETYLGLUCOSAMINE O-ACYLTRANSFERASE"/>
    <property type="match status" value="1"/>
</dbReference>
<evidence type="ECO:0000256" key="4">
    <source>
        <dbReference type="ARBA" id="ARBA00023098"/>
    </source>
</evidence>
<dbReference type="CDD" id="cd03351">
    <property type="entry name" value="LbH_UDP-GlcNAc_AT"/>
    <property type="match status" value="1"/>
</dbReference>
<dbReference type="PANTHER" id="PTHR43480:SF1">
    <property type="entry name" value="ACYL-[ACYL-CARRIER-PROTEIN]--UDP-N-ACETYLGLUCOSAMINE O-ACYLTRANSFERASE, MITOCHONDRIAL-RELATED"/>
    <property type="match status" value="1"/>
</dbReference>
<dbReference type="Proteomes" id="UP000193978">
    <property type="component" value="Chromosome"/>
</dbReference>
<dbReference type="PIRSF" id="PIRSF000456">
    <property type="entry name" value="UDP-GlcNAc_acltr"/>
    <property type="match status" value="1"/>
</dbReference>
<keyword evidence="4" id="KW-0443">Lipid metabolism</keyword>
<evidence type="ECO:0000256" key="1">
    <source>
        <dbReference type="ARBA" id="ARBA00022516"/>
    </source>
</evidence>
<protein>
    <submittedName>
        <fullName evidence="8">Acyl-[acyl-carrier-protein]--UDP-N-acetylglucosamine O-acyltransferase</fullName>
    </submittedName>
</protein>
<keyword evidence="3 8" id="KW-0808">Transferase</keyword>
<evidence type="ECO:0000256" key="2">
    <source>
        <dbReference type="ARBA" id="ARBA00022556"/>
    </source>
</evidence>
<reference evidence="8 9" key="1">
    <citation type="submission" date="2017-02" db="EMBL/GenBank/DDBJ databases">
        <authorList>
            <person name="Peterson S.W."/>
        </authorList>
    </citation>
    <scope>NUCLEOTIDE SEQUENCE [LARGE SCALE GENOMIC DNA]</scope>
    <source>
        <strain evidence="8 9">S285</strain>
    </source>
</reference>
<dbReference type="InterPro" id="IPR001451">
    <property type="entry name" value="Hexapep"/>
</dbReference>
<proteinExistence type="predicted"/>
<dbReference type="NCBIfam" id="TIGR01852">
    <property type="entry name" value="lipid_A_lpxA"/>
    <property type="match status" value="1"/>
</dbReference>
<name>A0A1W6MZP5_9HYPH</name>
<dbReference type="STRING" id="655015.B1812_20460"/>
<dbReference type="NCBIfam" id="NF003657">
    <property type="entry name" value="PRK05289.1"/>
    <property type="match status" value="1"/>
</dbReference>
<keyword evidence="5 8" id="KW-0012">Acyltransferase</keyword>
<dbReference type="GO" id="GO:0016020">
    <property type="term" value="C:membrane"/>
    <property type="evidence" value="ECO:0007669"/>
    <property type="project" value="GOC"/>
</dbReference>
<feature type="domain" description="UDP N-acetylglucosamine O-acyltransferase C-terminal" evidence="7">
    <location>
        <begin position="178"/>
        <end position="258"/>
    </location>
</feature>
<organism evidence="8 9">
    <name type="scientific">Methylocystis bryophila</name>
    <dbReference type="NCBI Taxonomy" id="655015"/>
    <lineage>
        <taxon>Bacteria</taxon>
        <taxon>Pseudomonadati</taxon>
        <taxon>Pseudomonadota</taxon>
        <taxon>Alphaproteobacteria</taxon>
        <taxon>Hyphomicrobiales</taxon>
        <taxon>Methylocystaceae</taxon>
        <taxon>Methylocystis</taxon>
    </lineage>
</organism>
<dbReference type="Pfam" id="PF00132">
    <property type="entry name" value="Hexapep"/>
    <property type="match status" value="2"/>
</dbReference>
<evidence type="ECO:0000313" key="9">
    <source>
        <dbReference type="Proteomes" id="UP000193978"/>
    </source>
</evidence>
<dbReference type="KEGG" id="mbry:B1812_20460"/>
<evidence type="ECO:0000259" key="7">
    <source>
        <dbReference type="Pfam" id="PF13720"/>
    </source>
</evidence>
<evidence type="ECO:0000256" key="5">
    <source>
        <dbReference type="ARBA" id="ARBA00023315"/>
    </source>
</evidence>
<dbReference type="InterPro" id="IPR029098">
    <property type="entry name" value="Acetyltransf_C"/>
</dbReference>
<dbReference type="GO" id="GO:0008780">
    <property type="term" value="F:acyl-[acyl-carrier-protein]-UDP-N-acetylglucosamine O-acyltransferase activity"/>
    <property type="evidence" value="ECO:0007669"/>
    <property type="project" value="InterPro"/>
</dbReference>
<dbReference type="GO" id="GO:0009245">
    <property type="term" value="P:lipid A biosynthetic process"/>
    <property type="evidence" value="ECO:0007669"/>
    <property type="project" value="UniProtKB-KW"/>
</dbReference>
<dbReference type="Pfam" id="PF13720">
    <property type="entry name" value="Acetyltransf_11"/>
    <property type="match status" value="1"/>
</dbReference>
<dbReference type="Gene3D" id="1.20.1180.10">
    <property type="entry name" value="Udp N-acetylglucosamine O-acyltransferase, C-terminal domain"/>
    <property type="match status" value="1"/>
</dbReference>
<evidence type="ECO:0000256" key="6">
    <source>
        <dbReference type="SAM" id="MobiDB-lite"/>
    </source>
</evidence>
<dbReference type="Gene3D" id="2.160.10.10">
    <property type="entry name" value="Hexapeptide repeat proteins"/>
    <property type="match status" value="1"/>
</dbReference>
<gene>
    <name evidence="8" type="ORF">B1812_20460</name>
</gene>
<sequence length="276" mass="28868">MAETRAHPSAIIEAGARLGEGLSIGPYCHIGPEVEIGDGSVLHSHVVVMGATRLGPRAKVFPFAAIGARSQDLISGDGEGRLVIGADCIIREGVTINAGTREGGVETRIGDGCALLANSHLAHDCRLGDRVVLSNGVLIGGHVQIGDDVMIGGGAAVHQHARIGAQVFVAGLAGIEGDIIPFARAGGHRAHLFGLNLVGLRRRGYSSARIARLREAYRRLFPGKPAPREERIAALRAFAGDDPDINLLIEFLSEPSSRQLATPRPGGFARDAENAS</sequence>
<dbReference type="OrthoDB" id="9807278at2"/>
<keyword evidence="1" id="KW-0444">Lipid biosynthesis</keyword>
<evidence type="ECO:0000256" key="3">
    <source>
        <dbReference type="ARBA" id="ARBA00022679"/>
    </source>
</evidence>
<keyword evidence="2" id="KW-0441">Lipid A biosynthesis</keyword>
<evidence type="ECO:0000313" key="8">
    <source>
        <dbReference type="EMBL" id="ARN83062.1"/>
    </source>
</evidence>
<dbReference type="AlphaFoldDB" id="A0A1W6MZP5"/>
<dbReference type="RefSeq" id="WP_085773209.1">
    <property type="nucleotide sequence ID" value="NZ_AP027149.1"/>
</dbReference>
<keyword evidence="9" id="KW-1185">Reference proteome</keyword>